<name>D7BDQ1_ALLS1</name>
<dbReference type="GO" id="GO:0016891">
    <property type="term" value="F:RNA endonuclease activity producing 5'-phosphomonoesters, hydrolytic mechanism"/>
    <property type="evidence" value="ECO:0007669"/>
    <property type="project" value="TreeGrafter"/>
</dbReference>
<evidence type="ECO:0000256" key="5">
    <source>
        <dbReference type="ARBA" id="ARBA00022801"/>
    </source>
</evidence>
<dbReference type="PANTHER" id="PTHR28511">
    <property type="entry name" value="ENDONUCLEASE V"/>
    <property type="match status" value="1"/>
</dbReference>
<dbReference type="InterPro" id="IPR007581">
    <property type="entry name" value="Endonuclease-V"/>
</dbReference>
<feature type="binding site" evidence="6">
    <location>
        <position position="116"/>
    </location>
    <ligand>
        <name>Mg(2+)</name>
        <dbReference type="ChEBI" id="CHEBI:18420"/>
    </ligand>
</feature>
<reference evidence="7 8" key="1">
    <citation type="journal article" date="2010" name="Stand. Genomic Sci.">
        <title>Complete genome sequence of Meiothermus silvanus type strain (VI-R2).</title>
        <authorList>
            <person name="Sikorski J."/>
            <person name="Tindall B.J."/>
            <person name="Lowry S."/>
            <person name="Lucas S."/>
            <person name="Nolan M."/>
            <person name="Copeland A."/>
            <person name="Glavina Del Rio T."/>
            <person name="Tice H."/>
            <person name="Cheng J.F."/>
            <person name="Han C."/>
            <person name="Pitluck S."/>
            <person name="Liolios K."/>
            <person name="Ivanova N."/>
            <person name="Mavromatis K."/>
            <person name="Mikhailova N."/>
            <person name="Pati A."/>
            <person name="Goodwin L."/>
            <person name="Chen A."/>
            <person name="Palaniappan K."/>
            <person name="Land M."/>
            <person name="Hauser L."/>
            <person name="Chang Y.J."/>
            <person name="Jeffries C.D."/>
            <person name="Rohde M."/>
            <person name="Goker M."/>
            <person name="Woyke T."/>
            <person name="Bristow J."/>
            <person name="Eisen J.A."/>
            <person name="Markowitz V."/>
            <person name="Hugenholtz P."/>
            <person name="Kyrpides N.C."/>
            <person name="Klenk H.P."/>
            <person name="Lapidus A."/>
        </authorList>
    </citation>
    <scope>NUCLEOTIDE SEQUENCE [LARGE SCALE GENOMIC DNA]</scope>
    <source>
        <strain evidence="8">ATCC 700542 / DSM 9946 / VI-R2</strain>
    </source>
</reference>
<protein>
    <recommendedName>
        <fullName evidence="6">Endonuclease V</fullName>
        <ecNumber evidence="6">3.1.21.7</ecNumber>
    </recommendedName>
    <alternativeName>
        <fullName evidence="6">Deoxyinosine 3'endonuclease</fullName>
    </alternativeName>
    <alternativeName>
        <fullName evidence="6">Deoxyribonuclease V</fullName>
        <shortName evidence="6">DNase V</shortName>
    </alternativeName>
</protein>
<dbReference type="GO" id="GO:0006281">
    <property type="term" value="P:DNA repair"/>
    <property type="evidence" value="ECO:0007669"/>
    <property type="project" value="UniProtKB-UniRule"/>
</dbReference>
<dbReference type="GO" id="GO:0005737">
    <property type="term" value="C:cytoplasm"/>
    <property type="evidence" value="ECO:0007669"/>
    <property type="project" value="UniProtKB-SubCell"/>
</dbReference>
<keyword evidence="4 6" id="KW-0255">Endonuclease</keyword>
<dbReference type="OrthoDB" id="9790916at2"/>
<dbReference type="GO" id="GO:0003727">
    <property type="term" value="F:single-stranded RNA binding"/>
    <property type="evidence" value="ECO:0007669"/>
    <property type="project" value="TreeGrafter"/>
</dbReference>
<dbReference type="RefSeq" id="WP_013159402.1">
    <property type="nucleotide sequence ID" value="NC_014212.1"/>
</dbReference>
<keyword evidence="6" id="KW-0460">Magnesium</keyword>
<dbReference type="KEGG" id="msv:Mesil_3033"/>
<keyword evidence="5 6" id="KW-0378">Hydrolase</keyword>
<keyword evidence="6" id="KW-0479">Metal-binding</keyword>
<comment type="similarity">
    <text evidence="6">Belongs to the endonuclease V family.</text>
</comment>
<keyword evidence="2 6" id="KW-0963">Cytoplasm</keyword>
<dbReference type="Gene3D" id="3.30.2170.10">
    <property type="entry name" value="archaeoglobus fulgidus dsm 4304 superfamily"/>
    <property type="match status" value="1"/>
</dbReference>
<evidence type="ECO:0000256" key="2">
    <source>
        <dbReference type="ARBA" id="ARBA00022490"/>
    </source>
</evidence>
<dbReference type="HAMAP" id="MF_00801">
    <property type="entry name" value="Endonuclease_5"/>
    <property type="match status" value="1"/>
</dbReference>
<accession>D7BDQ1</accession>
<dbReference type="GO" id="GO:0043737">
    <property type="term" value="F:deoxyribonuclease V activity"/>
    <property type="evidence" value="ECO:0007669"/>
    <property type="project" value="UniProtKB-UniRule"/>
</dbReference>
<dbReference type="PANTHER" id="PTHR28511:SF1">
    <property type="entry name" value="ENDONUCLEASE V"/>
    <property type="match status" value="1"/>
</dbReference>
<sequence length="234" mass="25513">MNPLPFPVPKDLAEAARIQKEMRERVIVAGDPVPVRYVAGLDASHPTRFSRQQGLSVAVAVLWDRQEQRVVEVAQAVLDAEKLFPYVPGFLSFREAPSYLAAVARLSRPPELLLVDGQGIAHPRGLGIAAHLGVHLDLPAIGVAKSLLYGKPQGQLPAEAGSAIPLLDRWGQPMGYIYRSRTGVQPLYVSPGHRVGLVESLEFVRSLPTKVRLPEPLRIAHIEAGKARRRSAEG</sequence>
<evidence type="ECO:0000313" key="8">
    <source>
        <dbReference type="Proteomes" id="UP000001916"/>
    </source>
</evidence>
<keyword evidence="6" id="KW-0227">DNA damage</keyword>
<comment type="function">
    <text evidence="6">DNA repair enzyme involved in the repair of deaminated bases. Selectively cleaves double-stranded DNA at the second phosphodiester bond 3' to a deoxyinosine leaving behind the intact lesion on the nicked DNA.</text>
</comment>
<dbReference type="HOGENOM" id="CLU_047631_1_0_0"/>
<comment type="catalytic activity">
    <reaction evidence="6">
        <text>Endonucleolytic cleavage at apurinic or apyrimidinic sites to products with a 5'-phosphate.</text>
        <dbReference type="EC" id="3.1.21.7"/>
    </reaction>
</comment>
<dbReference type="EC" id="3.1.21.7" evidence="6"/>
<proteinExistence type="inferred from homology"/>
<dbReference type="CDD" id="cd06559">
    <property type="entry name" value="Endonuclease_V"/>
    <property type="match status" value="1"/>
</dbReference>
<comment type="cofactor">
    <cofactor evidence="6">
        <name>Mg(2+)</name>
        <dbReference type="ChEBI" id="CHEBI:18420"/>
    </cofactor>
</comment>
<comment type="subcellular location">
    <subcellularLocation>
        <location evidence="1 6">Cytoplasm</location>
    </subcellularLocation>
</comment>
<evidence type="ECO:0000256" key="3">
    <source>
        <dbReference type="ARBA" id="ARBA00022722"/>
    </source>
</evidence>
<evidence type="ECO:0000256" key="4">
    <source>
        <dbReference type="ARBA" id="ARBA00022759"/>
    </source>
</evidence>
<keyword evidence="3 6" id="KW-0540">Nuclease</keyword>
<organism evidence="7 8">
    <name type="scientific">Allomeiothermus silvanus (strain ATCC 700542 / DSM 9946 / NBRC 106475 / NCIMB 13440 / VI-R2)</name>
    <name type="common">Thermus silvanus</name>
    <dbReference type="NCBI Taxonomy" id="526227"/>
    <lineage>
        <taxon>Bacteria</taxon>
        <taxon>Thermotogati</taxon>
        <taxon>Deinococcota</taxon>
        <taxon>Deinococci</taxon>
        <taxon>Thermales</taxon>
        <taxon>Thermaceae</taxon>
        <taxon>Allomeiothermus</taxon>
    </lineage>
</organism>
<dbReference type="eggNOG" id="COG1515">
    <property type="taxonomic scope" value="Bacteria"/>
</dbReference>
<keyword evidence="6" id="KW-0234">DNA repair</keyword>
<feature type="binding site" evidence="6">
    <location>
        <position position="42"/>
    </location>
    <ligand>
        <name>Mg(2+)</name>
        <dbReference type="ChEBI" id="CHEBI:18420"/>
    </ligand>
</feature>
<keyword evidence="8" id="KW-1185">Reference proteome</keyword>
<gene>
    <name evidence="6" type="primary">nfi</name>
    <name evidence="7" type="ordered locus">Mesil_3033</name>
</gene>
<evidence type="ECO:0000313" key="7">
    <source>
        <dbReference type="EMBL" id="ADH64871.1"/>
    </source>
</evidence>
<dbReference type="STRING" id="526227.Mesil_3033"/>
<feature type="site" description="Interaction with target DNA" evidence="6">
    <location>
        <position position="86"/>
    </location>
</feature>
<dbReference type="GO" id="GO:0000287">
    <property type="term" value="F:magnesium ion binding"/>
    <property type="evidence" value="ECO:0007669"/>
    <property type="project" value="UniProtKB-UniRule"/>
</dbReference>
<dbReference type="AlphaFoldDB" id="D7BDQ1"/>
<dbReference type="EMBL" id="CP002042">
    <property type="protein sequence ID" value="ADH64871.1"/>
    <property type="molecule type" value="Genomic_DNA"/>
</dbReference>
<evidence type="ECO:0000256" key="1">
    <source>
        <dbReference type="ARBA" id="ARBA00004496"/>
    </source>
</evidence>
<evidence type="ECO:0000256" key="6">
    <source>
        <dbReference type="HAMAP-Rule" id="MF_00801"/>
    </source>
</evidence>
<dbReference type="Proteomes" id="UP000001916">
    <property type="component" value="Chromosome"/>
</dbReference>
<dbReference type="Pfam" id="PF04493">
    <property type="entry name" value="Endonuclease_5"/>
    <property type="match status" value="1"/>
</dbReference>